<dbReference type="Gene3D" id="3.40.50.1820">
    <property type="entry name" value="alpha/beta hydrolase"/>
    <property type="match status" value="1"/>
</dbReference>
<dbReference type="InterPro" id="IPR029058">
    <property type="entry name" value="AB_hydrolase_fold"/>
</dbReference>
<keyword evidence="1" id="KW-0378">Hydrolase</keyword>
<dbReference type="Gene3D" id="1.20.1440.110">
    <property type="entry name" value="acylaminoacyl peptidase"/>
    <property type="match status" value="1"/>
</dbReference>
<dbReference type="Proteomes" id="UP000246085">
    <property type="component" value="Chromosome BRAD3257"/>
</dbReference>
<dbReference type="GO" id="GO:0016787">
    <property type="term" value="F:hydrolase activity"/>
    <property type="evidence" value="ECO:0007669"/>
    <property type="project" value="UniProtKB-KW"/>
</dbReference>
<accession>A0A2U3PV81</accession>
<dbReference type="SUPFAM" id="SSF53474">
    <property type="entry name" value="alpha/beta-Hydrolases"/>
    <property type="match status" value="1"/>
</dbReference>
<evidence type="ECO:0000313" key="1">
    <source>
        <dbReference type="EMBL" id="SPP93071.1"/>
    </source>
</evidence>
<dbReference type="AlphaFoldDB" id="A0A2U3PV81"/>
<sequence length="340" mass="37591">MIAECMSTIGSISEASDDSWYDAWTATAKINRVRGNLAIRDGNIATAQSNWLRAINYHRTATQPLLPEDERWQASVRSMRACASDFLRHHSPVGEIVSIPWICDYPLQGYFLRSNSPHRAPTVICMGEPGRAKEDGLSRFVRQGVERGLSLLLVDLLGDTAGFRLGEIIARPDLETAVSSVMDYLSERDDVDEQRIGVLSDACSSSFVARAVASDGRFAAAACDGGIWDIHETQFLAARRFANQPPSLPLEVSRIARGIRCPLLITLGELGWLKVNRVAEIVHGLSADARRDITLRYFTASETAAWQGHADNPTLANEYIFDWLASKLRVGKRASKSRKC</sequence>
<gene>
    <name evidence="1" type="ORF">BRAD3257_1968</name>
</gene>
<proteinExistence type="predicted"/>
<evidence type="ECO:0000313" key="2">
    <source>
        <dbReference type="Proteomes" id="UP000246085"/>
    </source>
</evidence>
<dbReference type="KEGG" id="bvz:BRAD3257_1968"/>
<protein>
    <submittedName>
        <fullName evidence="1">Dienelactone hydrolase-like enzyme</fullName>
    </submittedName>
</protein>
<organism evidence="1 2">
    <name type="scientific">Bradyrhizobium vignae</name>
    <dbReference type="NCBI Taxonomy" id="1549949"/>
    <lineage>
        <taxon>Bacteria</taxon>
        <taxon>Pseudomonadati</taxon>
        <taxon>Pseudomonadota</taxon>
        <taxon>Alphaproteobacteria</taxon>
        <taxon>Hyphomicrobiales</taxon>
        <taxon>Nitrobacteraceae</taxon>
        <taxon>Bradyrhizobium</taxon>
    </lineage>
</organism>
<dbReference type="EMBL" id="LS398110">
    <property type="protein sequence ID" value="SPP93071.1"/>
    <property type="molecule type" value="Genomic_DNA"/>
</dbReference>
<name>A0A2U3PV81_9BRAD</name>
<reference evidence="1 2" key="1">
    <citation type="submission" date="2018-03" db="EMBL/GenBank/DDBJ databases">
        <authorList>
            <person name="Gully D."/>
        </authorList>
    </citation>
    <scope>NUCLEOTIDE SEQUENCE [LARGE SCALE GENOMIC DNA]</scope>
    <source>
        <strain evidence="1">ORS3257</strain>
    </source>
</reference>